<comment type="caution">
    <text evidence="8">The sequence shown here is derived from an EMBL/GenBank/DDBJ whole genome shotgun (WGS) entry which is preliminary data.</text>
</comment>
<evidence type="ECO:0000256" key="6">
    <source>
        <dbReference type="SAM" id="Phobius"/>
    </source>
</evidence>
<dbReference type="InterPro" id="IPR000805">
    <property type="entry name" value="Glyco_hydro_26"/>
</dbReference>
<dbReference type="EMBL" id="JADGJD010000279">
    <property type="protein sequence ID" value="KAJ3052633.1"/>
    <property type="molecule type" value="Genomic_DNA"/>
</dbReference>
<feature type="region of interest" description="Disordered" evidence="5">
    <location>
        <begin position="460"/>
        <end position="530"/>
    </location>
</feature>
<comment type="caution">
    <text evidence="4">Lacks conserved residue(s) required for the propagation of feature annotation.</text>
</comment>
<evidence type="ECO:0000256" key="3">
    <source>
        <dbReference type="ARBA" id="ARBA00023295"/>
    </source>
</evidence>
<dbReference type="Proteomes" id="UP001212841">
    <property type="component" value="Unassembled WGS sequence"/>
</dbReference>
<evidence type="ECO:0000313" key="8">
    <source>
        <dbReference type="EMBL" id="KAJ3052633.1"/>
    </source>
</evidence>
<dbReference type="InterPro" id="IPR022790">
    <property type="entry name" value="GH26_dom"/>
</dbReference>
<sequence length="530" mass="58806">MNSNLAVLEPLDGQHYLGAWLNMTSGTDTPEAFNKRLGKNASVFHFAQSIPEQSGVFPPFELLDYTATDAILYLSVLPTKGLDAIKGRDLANLVDRCRRFNELGRRVFLRFAPGFNGAWIPWGQQPIEFVTLWRSLYSQLRATKTANQTALVWSPFEGRGYPFSNEPFSVKSDTENFNRLDTDGDKNLTAKDEPYAPYWPGDQYVDWVGLAIYHRGKAWPWVENSIPNITYVSDIITGANLPSLSNFYKTYVNDKKKPMMIAETGAVHHLKADGTPTDGPDAVTIKQTWWRQFLNVTFMQQFPRLKMVCFYEAVEPGTDYEGGLYLDYANTNDTKPDVLSEFLNDLSTIEGEFRWAGATANVSTWEPPNGGRGWEEQPDEGSKITKVALACLVLLPVLIVGVMAGVAMHKRWKRKKQEAGLEAGTGHGSRPGSINGSEAGKASVDMEDVDDSDTIINFEMTELDSPSRSPRNGSPLPGVGVGNAAEAAPRRASVVEMEELDADRERERLGLGSRASGSAWRDSDPETRTL</sequence>
<proteinExistence type="inferred from homology"/>
<evidence type="ECO:0000259" key="7">
    <source>
        <dbReference type="PROSITE" id="PS51764"/>
    </source>
</evidence>
<feature type="domain" description="GH26" evidence="7">
    <location>
        <begin position="1"/>
        <end position="352"/>
    </location>
</feature>
<feature type="compositionally biased region" description="Basic and acidic residues" evidence="5">
    <location>
        <begin position="521"/>
        <end position="530"/>
    </location>
</feature>
<dbReference type="GO" id="GO:0006080">
    <property type="term" value="P:substituted mannan metabolic process"/>
    <property type="evidence" value="ECO:0007669"/>
    <property type="project" value="InterPro"/>
</dbReference>
<keyword evidence="6" id="KW-0472">Membrane</keyword>
<feature type="transmembrane region" description="Helical" evidence="6">
    <location>
        <begin position="387"/>
        <end position="407"/>
    </location>
</feature>
<evidence type="ECO:0000313" key="9">
    <source>
        <dbReference type="Proteomes" id="UP001212841"/>
    </source>
</evidence>
<dbReference type="InterPro" id="IPR017853">
    <property type="entry name" value="GH"/>
</dbReference>
<comment type="similarity">
    <text evidence="1 4">Belongs to the glycosyl hydrolase 26 family.</text>
</comment>
<dbReference type="PROSITE" id="PS51764">
    <property type="entry name" value="GH26"/>
    <property type="match status" value="1"/>
</dbReference>
<dbReference type="PANTHER" id="PTHR40079:SF4">
    <property type="entry name" value="GH26 DOMAIN-CONTAINING PROTEIN-RELATED"/>
    <property type="match status" value="1"/>
</dbReference>
<reference evidence="8" key="1">
    <citation type="submission" date="2020-05" db="EMBL/GenBank/DDBJ databases">
        <title>Phylogenomic resolution of chytrid fungi.</title>
        <authorList>
            <person name="Stajich J.E."/>
            <person name="Amses K."/>
            <person name="Simmons R."/>
            <person name="Seto K."/>
            <person name="Myers J."/>
            <person name="Bonds A."/>
            <person name="Quandt C.A."/>
            <person name="Barry K."/>
            <person name="Liu P."/>
            <person name="Grigoriev I."/>
            <person name="Longcore J.E."/>
            <person name="James T.Y."/>
        </authorList>
    </citation>
    <scope>NUCLEOTIDE SEQUENCE</scope>
    <source>
        <strain evidence="8">JEL0318</strain>
    </source>
</reference>
<organism evidence="8 9">
    <name type="scientific">Rhizophlyctis rosea</name>
    <dbReference type="NCBI Taxonomy" id="64517"/>
    <lineage>
        <taxon>Eukaryota</taxon>
        <taxon>Fungi</taxon>
        <taxon>Fungi incertae sedis</taxon>
        <taxon>Chytridiomycota</taxon>
        <taxon>Chytridiomycota incertae sedis</taxon>
        <taxon>Chytridiomycetes</taxon>
        <taxon>Rhizophlyctidales</taxon>
        <taxon>Rhizophlyctidaceae</taxon>
        <taxon>Rhizophlyctis</taxon>
    </lineage>
</organism>
<protein>
    <recommendedName>
        <fullName evidence="7">GH26 domain-containing protein</fullName>
    </recommendedName>
</protein>
<dbReference type="GO" id="GO:0016985">
    <property type="term" value="F:mannan endo-1,4-beta-mannosidase activity"/>
    <property type="evidence" value="ECO:0007669"/>
    <property type="project" value="InterPro"/>
</dbReference>
<accession>A0AAD5SEQ4</accession>
<dbReference type="PANTHER" id="PTHR40079">
    <property type="entry name" value="MANNAN ENDO-1,4-BETA-MANNOSIDASE E-RELATED"/>
    <property type="match status" value="1"/>
</dbReference>
<feature type="region of interest" description="Disordered" evidence="5">
    <location>
        <begin position="417"/>
        <end position="448"/>
    </location>
</feature>
<name>A0AAD5SEQ4_9FUNG</name>
<gene>
    <name evidence="8" type="ORF">HK097_005944</name>
</gene>
<keyword evidence="6" id="KW-1133">Transmembrane helix</keyword>
<evidence type="ECO:0000256" key="1">
    <source>
        <dbReference type="ARBA" id="ARBA00007754"/>
    </source>
</evidence>
<evidence type="ECO:0000256" key="5">
    <source>
        <dbReference type="SAM" id="MobiDB-lite"/>
    </source>
</evidence>
<dbReference type="AlphaFoldDB" id="A0AAD5SEQ4"/>
<evidence type="ECO:0000256" key="2">
    <source>
        <dbReference type="ARBA" id="ARBA00022801"/>
    </source>
</evidence>
<evidence type="ECO:0000256" key="4">
    <source>
        <dbReference type="PROSITE-ProRule" id="PRU01100"/>
    </source>
</evidence>
<dbReference type="SUPFAM" id="SSF51445">
    <property type="entry name" value="(Trans)glycosidases"/>
    <property type="match status" value="1"/>
</dbReference>
<dbReference type="Gene3D" id="3.20.20.80">
    <property type="entry name" value="Glycosidases"/>
    <property type="match status" value="1"/>
</dbReference>
<keyword evidence="6" id="KW-0812">Transmembrane</keyword>
<keyword evidence="9" id="KW-1185">Reference proteome</keyword>
<keyword evidence="3" id="KW-0326">Glycosidase</keyword>
<keyword evidence="2" id="KW-0378">Hydrolase</keyword>